<evidence type="ECO:0000313" key="3">
    <source>
        <dbReference type="Proteomes" id="UP000253144"/>
    </source>
</evidence>
<name>A0A3F3NKI8_ENTFC</name>
<comment type="caution">
    <text evidence="2">The sequence shown here is derived from an EMBL/GenBank/DDBJ whole genome shotgun (WGS) entry which is preliminary data.</text>
</comment>
<reference evidence="2 3" key="1">
    <citation type="submission" date="2015-06" db="EMBL/GenBank/DDBJ databases">
        <title>The Genome Sequence of Enterococcus faecium 131EA1.</title>
        <authorList>
            <consortium name="The Broad Institute Genomics Platform"/>
            <consortium name="The Broad Institute Genome Sequencing Center for Infectious Disease"/>
            <person name="Earl A.M."/>
            <person name="Van Tyne D."/>
            <person name="Lebreton F."/>
            <person name="Saavedra J.T."/>
            <person name="Gilmore M.S."/>
            <person name="Manson Mcguire A."/>
            <person name="Clock S."/>
            <person name="Crupain M."/>
            <person name="Rangan U."/>
            <person name="Young S."/>
            <person name="Abouelleil A."/>
            <person name="Cao P."/>
            <person name="Chapman S.B."/>
            <person name="Griggs A."/>
            <person name="Priest M."/>
            <person name="Shea T."/>
            <person name="Wortman J."/>
            <person name="Nusbaum C."/>
            <person name="Birren B."/>
        </authorList>
    </citation>
    <scope>NUCLEOTIDE SEQUENCE [LARGE SCALE GENOMIC DNA]</scope>
    <source>
        <strain evidence="2 3">131EA1</strain>
    </source>
</reference>
<organism evidence="2 3">
    <name type="scientific">Enterococcus faecium</name>
    <name type="common">Streptococcus faecium</name>
    <dbReference type="NCBI Taxonomy" id="1352"/>
    <lineage>
        <taxon>Bacteria</taxon>
        <taxon>Bacillati</taxon>
        <taxon>Bacillota</taxon>
        <taxon>Bacilli</taxon>
        <taxon>Lactobacillales</taxon>
        <taxon>Enterococcaceae</taxon>
        <taxon>Enterococcus</taxon>
    </lineage>
</organism>
<keyword evidence="1" id="KW-0472">Membrane</keyword>
<proteinExistence type="predicted"/>
<keyword evidence="1" id="KW-0812">Transmembrane</keyword>
<gene>
    <name evidence="2" type="ORF">EB12_02902</name>
</gene>
<accession>A0A3F3NKI8</accession>
<evidence type="ECO:0000313" key="2">
    <source>
        <dbReference type="EMBL" id="RBS25242.1"/>
    </source>
</evidence>
<keyword evidence="1" id="KW-1133">Transmembrane helix</keyword>
<evidence type="ECO:0000256" key="1">
    <source>
        <dbReference type="SAM" id="Phobius"/>
    </source>
</evidence>
<dbReference type="Proteomes" id="UP000253144">
    <property type="component" value="Unassembled WGS sequence"/>
</dbReference>
<feature type="transmembrane region" description="Helical" evidence="1">
    <location>
        <begin position="36"/>
        <end position="55"/>
    </location>
</feature>
<feature type="transmembrane region" description="Helical" evidence="1">
    <location>
        <begin position="12"/>
        <end position="30"/>
    </location>
</feature>
<dbReference type="EMBL" id="LEQJ01000026">
    <property type="protein sequence ID" value="RBS25242.1"/>
    <property type="molecule type" value="Genomic_DNA"/>
</dbReference>
<protein>
    <submittedName>
        <fullName evidence="2">Uncharacterized protein</fullName>
    </submittedName>
</protein>
<dbReference type="AlphaFoldDB" id="A0A3F3NKI8"/>
<sequence>MISDCKNSEILMIVRLAIWGFIFVVIPFSGLVLESFGIKLVSFNFLFICIGRTMFSII</sequence>